<sequence length="134" mass="15466">MMRYDHVRRFIVSSNIVGTWNLEHKTDGQAKRERDKKLNILLANDASNAQGWIVDDGEPGLGITWQVLGEVVEAVEEDGFTQPRRSGKNEVRELEDDFEFDDDMVKDVEFDSNEDGVLRFGRYEVENKELETQS</sequence>
<reference evidence="1" key="1">
    <citation type="journal article" date="2022" name="Plant J.">
        <title>Strategies of tolerance reflected in two North American maple genomes.</title>
        <authorList>
            <person name="McEvoy S.L."/>
            <person name="Sezen U.U."/>
            <person name="Trouern-Trend A."/>
            <person name="McMahon S.M."/>
            <person name="Schaberg P.G."/>
            <person name="Yang J."/>
            <person name="Wegrzyn J.L."/>
            <person name="Swenson N.G."/>
        </authorList>
    </citation>
    <scope>NUCLEOTIDE SEQUENCE</scope>
    <source>
        <strain evidence="1">91603</strain>
    </source>
</reference>
<evidence type="ECO:0000313" key="1">
    <source>
        <dbReference type="EMBL" id="KAI9196273.1"/>
    </source>
</evidence>
<name>A0AAD5P2V9_ACENE</name>
<evidence type="ECO:0000313" key="2">
    <source>
        <dbReference type="Proteomes" id="UP001064489"/>
    </source>
</evidence>
<organism evidence="1 2">
    <name type="scientific">Acer negundo</name>
    <name type="common">Box elder</name>
    <dbReference type="NCBI Taxonomy" id="4023"/>
    <lineage>
        <taxon>Eukaryota</taxon>
        <taxon>Viridiplantae</taxon>
        <taxon>Streptophyta</taxon>
        <taxon>Embryophyta</taxon>
        <taxon>Tracheophyta</taxon>
        <taxon>Spermatophyta</taxon>
        <taxon>Magnoliopsida</taxon>
        <taxon>eudicotyledons</taxon>
        <taxon>Gunneridae</taxon>
        <taxon>Pentapetalae</taxon>
        <taxon>rosids</taxon>
        <taxon>malvids</taxon>
        <taxon>Sapindales</taxon>
        <taxon>Sapindaceae</taxon>
        <taxon>Hippocastanoideae</taxon>
        <taxon>Acereae</taxon>
        <taxon>Acer</taxon>
    </lineage>
</organism>
<gene>
    <name evidence="1" type="ORF">LWI28_022486</name>
</gene>
<reference evidence="1" key="2">
    <citation type="submission" date="2023-02" db="EMBL/GenBank/DDBJ databases">
        <authorList>
            <person name="Swenson N.G."/>
            <person name="Wegrzyn J.L."/>
            <person name="Mcevoy S.L."/>
        </authorList>
    </citation>
    <scope>NUCLEOTIDE SEQUENCE</scope>
    <source>
        <strain evidence="1">91603</strain>
        <tissue evidence="1">Leaf</tissue>
    </source>
</reference>
<protein>
    <submittedName>
        <fullName evidence="1">Uncharacterized protein</fullName>
    </submittedName>
</protein>
<dbReference type="Proteomes" id="UP001064489">
    <property type="component" value="Chromosome 1"/>
</dbReference>
<proteinExistence type="predicted"/>
<dbReference type="AlphaFoldDB" id="A0AAD5P2V9"/>
<keyword evidence="2" id="KW-1185">Reference proteome</keyword>
<comment type="caution">
    <text evidence="1">The sequence shown here is derived from an EMBL/GenBank/DDBJ whole genome shotgun (WGS) entry which is preliminary data.</text>
</comment>
<accession>A0AAD5P2V9</accession>
<dbReference type="EMBL" id="JAJSOW010000003">
    <property type="protein sequence ID" value="KAI9196273.1"/>
    <property type="molecule type" value="Genomic_DNA"/>
</dbReference>